<name>A0A2N8T878_STUST</name>
<dbReference type="InterPro" id="IPR015943">
    <property type="entry name" value="WD40/YVTN_repeat-like_dom_sf"/>
</dbReference>
<dbReference type="CDD" id="cd15482">
    <property type="entry name" value="Sialidase_non-viral"/>
    <property type="match status" value="1"/>
</dbReference>
<organism evidence="4 5">
    <name type="scientific">Stutzerimonas stutzeri</name>
    <name type="common">Pseudomonas stutzeri</name>
    <dbReference type="NCBI Taxonomy" id="316"/>
    <lineage>
        <taxon>Bacteria</taxon>
        <taxon>Pseudomonadati</taxon>
        <taxon>Pseudomonadota</taxon>
        <taxon>Gammaproteobacteria</taxon>
        <taxon>Pseudomonadales</taxon>
        <taxon>Pseudomonadaceae</taxon>
        <taxon>Stutzerimonas</taxon>
    </lineage>
</organism>
<gene>
    <name evidence="4" type="ORF">CXK94_06810</name>
</gene>
<sequence>MSEPVLRRTLSGRAVVATHLGASRFHSSLASVLSLCGVVSLLLLATAPVAVQAATDTQTRYSIESAKAVSTLLLDITQAGERLVAAGDRGHILYSDDAGRSWTQAKVPTRQLLTAVDFADAKHGWAVGHDALVLATTDGGESWTVQYEEREREAPLLDVWFENERHGIAVGAYGALIETTDGGQSWDDISERLDNEDGFHLNAIAHIEGSGLFIVGEMGGMFRSSDLGQTWETVESPYQGSFFGVVGGSEPGVVIAFGLRGHLFRSDDFGDSWNPIELSNGNGYALESGLADGSLLSDGRIVVVGHGGVVLTSNDQGRTFKVYSRPDRRSLSGVTSVSEGNLILVGQGGVRIASPSGADLAPKQ</sequence>
<keyword evidence="2" id="KW-0604">Photosystem II</keyword>
<dbReference type="PANTHER" id="PTHR47199">
    <property type="entry name" value="PHOTOSYSTEM II STABILITY/ASSEMBLY FACTOR HCF136, CHLOROPLASTIC"/>
    <property type="match status" value="1"/>
</dbReference>
<evidence type="ECO:0000313" key="5">
    <source>
        <dbReference type="Proteomes" id="UP000236023"/>
    </source>
</evidence>
<evidence type="ECO:0000259" key="3">
    <source>
        <dbReference type="Pfam" id="PF14870"/>
    </source>
</evidence>
<feature type="domain" description="Photosynthesis system II assembly factor Ycf48/Hcf136-like" evidence="3">
    <location>
        <begin position="101"/>
        <end position="147"/>
    </location>
</feature>
<dbReference type="AlphaFoldDB" id="A0A2N8T878"/>
<dbReference type="InterPro" id="IPR028203">
    <property type="entry name" value="PSII_CF48-like_dom"/>
</dbReference>
<dbReference type="GO" id="GO:0009523">
    <property type="term" value="C:photosystem II"/>
    <property type="evidence" value="ECO:0007669"/>
    <property type="project" value="UniProtKB-KW"/>
</dbReference>
<comment type="caution">
    <text evidence="4">The sequence shown here is derived from an EMBL/GenBank/DDBJ whole genome shotgun (WGS) entry which is preliminary data.</text>
</comment>
<dbReference type="SUPFAM" id="SSF110296">
    <property type="entry name" value="Oligoxyloglucan reducing end-specific cellobiohydrolase"/>
    <property type="match status" value="1"/>
</dbReference>
<dbReference type="Gene3D" id="2.130.10.10">
    <property type="entry name" value="YVTN repeat-like/Quinoprotein amine dehydrogenase"/>
    <property type="match status" value="1"/>
</dbReference>
<keyword evidence="1" id="KW-0602">Photosynthesis</keyword>
<protein>
    <recommendedName>
        <fullName evidence="3">Photosynthesis system II assembly factor Ycf48/Hcf136-like domain-containing protein</fullName>
    </recommendedName>
</protein>
<feature type="domain" description="Photosynthesis system II assembly factor Ycf48/Hcf136-like" evidence="3">
    <location>
        <begin position="152"/>
        <end position="235"/>
    </location>
</feature>
<dbReference type="Pfam" id="PF14870">
    <property type="entry name" value="PSII_BNR"/>
    <property type="match status" value="2"/>
</dbReference>
<evidence type="ECO:0000256" key="1">
    <source>
        <dbReference type="ARBA" id="ARBA00022531"/>
    </source>
</evidence>
<dbReference type="EMBL" id="POUT01000002">
    <property type="protein sequence ID" value="PNG10902.1"/>
    <property type="molecule type" value="Genomic_DNA"/>
</dbReference>
<accession>A0A2N8T878</accession>
<evidence type="ECO:0000313" key="4">
    <source>
        <dbReference type="EMBL" id="PNG10902.1"/>
    </source>
</evidence>
<dbReference type="PANTHER" id="PTHR47199:SF2">
    <property type="entry name" value="PHOTOSYSTEM II STABILITY_ASSEMBLY FACTOR HCF136, CHLOROPLASTIC"/>
    <property type="match status" value="1"/>
</dbReference>
<proteinExistence type="predicted"/>
<reference evidence="4 5" key="1">
    <citation type="submission" date="2018-01" db="EMBL/GenBank/DDBJ databases">
        <title>Denitrification phenotypes of diverse strains of Pseudomonas stutzeri.</title>
        <authorList>
            <person name="Milligan D.A."/>
            <person name="Bergaust L."/>
            <person name="Bakken L.R."/>
            <person name="Frostegard A."/>
        </authorList>
    </citation>
    <scope>NUCLEOTIDE SEQUENCE [LARGE SCALE GENOMIC DNA]</scope>
    <source>
        <strain evidence="4 5">24a75</strain>
    </source>
</reference>
<evidence type="ECO:0000256" key="2">
    <source>
        <dbReference type="ARBA" id="ARBA00023276"/>
    </source>
</evidence>
<dbReference type="Proteomes" id="UP000236023">
    <property type="component" value="Unassembled WGS sequence"/>
</dbReference>
<dbReference type="GO" id="GO:0015979">
    <property type="term" value="P:photosynthesis"/>
    <property type="evidence" value="ECO:0007669"/>
    <property type="project" value="UniProtKB-KW"/>
</dbReference>